<evidence type="ECO:0000259" key="3">
    <source>
        <dbReference type="Pfam" id="PF25231"/>
    </source>
</evidence>
<proteinExistence type="predicted"/>
<organism evidence="4 5">
    <name type="scientific">Ornithinimicrobium pratense</name>
    <dbReference type="NCBI Taxonomy" id="2593973"/>
    <lineage>
        <taxon>Bacteria</taxon>
        <taxon>Bacillati</taxon>
        <taxon>Actinomycetota</taxon>
        <taxon>Actinomycetes</taxon>
        <taxon>Micrococcales</taxon>
        <taxon>Ornithinimicrobiaceae</taxon>
        <taxon>Ornithinimicrobium</taxon>
    </lineage>
</organism>
<keyword evidence="2" id="KW-0472">Membrane</keyword>
<feature type="transmembrane region" description="Helical" evidence="2">
    <location>
        <begin position="155"/>
        <end position="174"/>
    </location>
</feature>
<evidence type="ECO:0000256" key="1">
    <source>
        <dbReference type="SAM" id="MobiDB-lite"/>
    </source>
</evidence>
<keyword evidence="2" id="KW-0812">Transmembrane</keyword>
<dbReference type="Pfam" id="PF25231">
    <property type="entry name" value="DUF7847"/>
    <property type="match status" value="1"/>
</dbReference>
<feature type="region of interest" description="Disordered" evidence="1">
    <location>
        <begin position="1"/>
        <end position="73"/>
    </location>
</feature>
<keyword evidence="5" id="KW-1185">Reference proteome</keyword>
<feature type="compositionally biased region" description="Polar residues" evidence="1">
    <location>
        <begin position="1"/>
        <end position="13"/>
    </location>
</feature>
<dbReference type="Proteomes" id="UP000326546">
    <property type="component" value="Chromosome"/>
</dbReference>
<accession>A0A5J6V715</accession>
<feature type="transmembrane region" description="Helical" evidence="2">
    <location>
        <begin position="234"/>
        <end position="256"/>
    </location>
</feature>
<reference evidence="4 5" key="1">
    <citation type="submission" date="2019-09" db="EMBL/GenBank/DDBJ databases">
        <title>Serinicoccus pratensis sp. nov., isolated from meadow soil.</title>
        <authorList>
            <person name="Zhang W."/>
        </authorList>
    </citation>
    <scope>NUCLEOTIDE SEQUENCE [LARGE SCALE GENOMIC DNA]</scope>
    <source>
        <strain evidence="4 5">W204</strain>
    </source>
</reference>
<feature type="compositionally biased region" description="Low complexity" evidence="1">
    <location>
        <begin position="58"/>
        <end position="73"/>
    </location>
</feature>
<dbReference type="InterPro" id="IPR057169">
    <property type="entry name" value="DUF7847"/>
</dbReference>
<dbReference type="KEGG" id="serw:FY030_10660"/>
<feature type="transmembrane region" description="Helical" evidence="2">
    <location>
        <begin position="293"/>
        <end position="324"/>
    </location>
</feature>
<name>A0A5J6V715_9MICO</name>
<sequence>MSNPEHGSEQSPRPWTAPGGMSSPPAAGAPQAPEPQQPPHPAPPWQPPHTPGQGPPGGWQQPPAAGGPGWQQLPPEEVARLHRPGVVPLRPLLLSDIFGGALQTMRRNPEATIGMGLVVMTALLVPSLLGSLAMVRLLTSVAPADVELLTLTVNLGFSLLASYALTGMIVHVVGEAVLGDRAGLGATWRAVRGRLPALIGAMLLMGLLVLIGTAALVLAVVLLVMAIAQTGGGMAVLGIILVILVILGAIVLGVWVSGRLTLAPAAVVLERLGPWRAIVRAWSLTRGRQGWRVVGISLLAGLVTSLVTFLVQLPLLGASLWALATGGIDLSPLSTSALVLDHTFQLVVGALVTPFTAGVAALLYLDQRMRREGLDVVLVRAAHDRAARRAR</sequence>
<evidence type="ECO:0000256" key="2">
    <source>
        <dbReference type="SAM" id="Phobius"/>
    </source>
</evidence>
<dbReference type="OrthoDB" id="121140at2"/>
<feature type="compositionally biased region" description="Low complexity" evidence="1">
    <location>
        <begin position="17"/>
        <end position="31"/>
    </location>
</feature>
<feature type="transmembrane region" description="Helical" evidence="2">
    <location>
        <begin position="344"/>
        <end position="365"/>
    </location>
</feature>
<dbReference type="AlphaFoldDB" id="A0A5J6V715"/>
<keyword evidence="2" id="KW-1133">Transmembrane helix</keyword>
<evidence type="ECO:0000313" key="5">
    <source>
        <dbReference type="Proteomes" id="UP000326546"/>
    </source>
</evidence>
<feature type="transmembrane region" description="Helical" evidence="2">
    <location>
        <begin position="113"/>
        <end position="135"/>
    </location>
</feature>
<dbReference type="EMBL" id="CP044427">
    <property type="protein sequence ID" value="QFG69104.1"/>
    <property type="molecule type" value="Genomic_DNA"/>
</dbReference>
<feature type="domain" description="DUF7847" evidence="3">
    <location>
        <begin position="98"/>
        <end position="365"/>
    </location>
</feature>
<feature type="transmembrane region" description="Helical" evidence="2">
    <location>
        <begin position="195"/>
        <end position="228"/>
    </location>
</feature>
<dbReference type="RefSeq" id="WP_158061487.1">
    <property type="nucleotide sequence ID" value="NZ_CP044427.1"/>
</dbReference>
<evidence type="ECO:0000313" key="4">
    <source>
        <dbReference type="EMBL" id="QFG69104.1"/>
    </source>
</evidence>
<protein>
    <recommendedName>
        <fullName evidence="3">DUF7847 domain-containing protein</fullName>
    </recommendedName>
</protein>
<gene>
    <name evidence="4" type="ORF">FY030_10660</name>
</gene>
<feature type="compositionally biased region" description="Pro residues" evidence="1">
    <location>
        <begin position="32"/>
        <end position="54"/>
    </location>
</feature>